<dbReference type="Pfam" id="PF00171">
    <property type="entry name" value="Aldedh"/>
    <property type="match status" value="1"/>
</dbReference>
<comment type="caution">
    <text evidence="5">The sequence shown here is derived from an EMBL/GenBank/DDBJ whole genome shotgun (WGS) entry which is preliminary data.</text>
</comment>
<dbReference type="InterPro" id="IPR015590">
    <property type="entry name" value="Aldehyde_DH_dom"/>
</dbReference>
<dbReference type="InterPro" id="IPR010061">
    <property type="entry name" value="MeMal-semiAld_DH"/>
</dbReference>
<proteinExistence type="predicted"/>
<keyword evidence="6" id="KW-1185">Reference proteome</keyword>
<dbReference type="InterPro" id="IPR016163">
    <property type="entry name" value="Ald_DH_C"/>
</dbReference>
<evidence type="ECO:0000256" key="1">
    <source>
        <dbReference type="ARBA" id="ARBA00013048"/>
    </source>
</evidence>
<dbReference type="InterPro" id="IPR016160">
    <property type="entry name" value="Ald_DH_CS_CYS"/>
</dbReference>
<dbReference type="Gene3D" id="3.40.309.10">
    <property type="entry name" value="Aldehyde Dehydrogenase, Chain A, domain 2"/>
    <property type="match status" value="1"/>
</dbReference>
<dbReference type="CDD" id="cd07085">
    <property type="entry name" value="ALDH_F6_MMSDH"/>
    <property type="match status" value="1"/>
</dbReference>
<dbReference type="NCBIfam" id="TIGR01722">
    <property type="entry name" value="MMSDH"/>
    <property type="match status" value="1"/>
</dbReference>
<dbReference type="PANTHER" id="PTHR43866:SF4">
    <property type="entry name" value="MALONATE-SEMIALDEHYDE DEHYDROGENASE"/>
    <property type="match status" value="1"/>
</dbReference>
<dbReference type="InterPro" id="IPR016161">
    <property type="entry name" value="Ald_DH/histidinol_DH"/>
</dbReference>
<evidence type="ECO:0000256" key="2">
    <source>
        <dbReference type="ARBA" id="ARBA00023002"/>
    </source>
</evidence>
<dbReference type="EC" id="1.2.1.27" evidence="1"/>
<evidence type="ECO:0000256" key="3">
    <source>
        <dbReference type="ARBA" id="ARBA00023027"/>
    </source>
</evidence>
<dbReference type="EMBL" id="JAIHOM010000004">
    <property type="protein sequence ID" value="MCW6034934.1"/>
    <property type="molecule type" value="Genomic_DNA"/>
</dbReference>
<gene>
    <name evidence="5" type="ORF">K4A83_01420</name>
</gene>
<dbReference type="RefSeq" id="WP_265262591.1">
    <property type="nucleotide sequence ID" value="NZ_JAIHOM010000004.1"/>
</dbReference>
<dbReference type="PROSITE" id="PS00070">
    <property type="entry name" value="ALDEHYDE_DEHYDR_CYS"/>
    <property type="match status" value="1"/>
</dbReference>
<accession>A0ABT3L0B1</accession>
<protein>
    <recommendedName>
        <fullName evidence="1">methylmalonate-semialdehyde dehydrogenase (CoA acylating)</fullName>
        <ecNumber evidence="1">1.2.1.27</ecNumber>
    </recommendedName>
</protein>
<sequence>MATATPLLNYINGQWYPSESKDTLEVRNPATADLLNYVPLGTVGDVHRATEAAARAFVTWRRVPATERIQYLFKLKILLETHLDELCRLITLECGKTLTESRGEWQRAIENVEVACGIPLLMQGYNSEDIARGIDEIMIRQPLGVTAIIAPFNFPGMIPFWFLPYAIACGNTVVIKPSEKVPLTMQRTLELLAETGLPAGVVNLVNGAKTVVDAILEHPTIRAISFVGSSPVAKYVYGKAATHGKRVQCQGGAKNPIIIFPDADPNLTPKIAADSAFGCAGQRCLAASLAVTVGEARDWFIDAMTDVAETRIVGDGLNPEVQMGPVITPQSQARIEQLIEQGIAEGATPVVDGRHPQISGYEQGNFIRPTLLTNVQPDSILAQTEIFGPVLGIVEVDRLETALEWVNGGQWGNMACIFTQSGAIARQFRYEAEAGNIGINIGVAAPMAFFPFSGWKESFFGDLHGQGKHAVEFFTQTKVVVERWFEDWSRSF</sequence>
<reference evidence="5 6" key="1">
    <citation type="submission" date="2021-08" db="EMBL/GenBank/DDBJ databases">
        <title>Draft genome sequence of Spirulina subsalsa with high tolerance to salinity and hype-accumulation of phycocyanin.</title>
        <authorList>
            <person name="Pei H."/>
            <person name="Jiang L."/>
        </authorList>
    </citation>
    <scope>NUCLEOTIDE SEQUENCE [LARGE SCALE GENOMIC DNA]</scope>
    <source>
        <strain evidence="5 6">FACHB-351</strain>
    </source>
</reference>
<evidence type="ECO:0000259" key="4">
    <source>
        <dbReference type="Pfam" id="PF00171"/>
    </source>
</evidence>
<dbReference type="InterPro" id="IPR016162">
    <property type="entry name" value="Ald_DH_N"/>
</dbReference>
<organism evidence="5 6">
    <name type="scientific">Spirulina subsalsa FACHB-351</name>
    <dbReference type="NCBI Taxonomy" id="234711"/>
    <lineage>
        <taxon>Bacteria</taxon>
        <taxon>Bacillati</taxon>
        <taxon>Cyanobacteriota</taxon>
        <taxon>Cyanophyceae</taxon>
        <taxon>Spirulinales</taxon>
        <taxon>Spirulinaceae</taxon>
        <taxon>Spirulina</taxon>
    </lineage>
</organism>
<keyword evidence="2" id="KW-0560">Oxidoreductase</keyword>
<keyword evidence="3" id="KW-0520">NAD</keyword>
<evidence type="ECO:0000313" key="6">
    <source>
        <dbReference type="Proteomes" id="UP001526426"/>
    </source>
</evidence>
<name>A0ABT3L0B1_9CYAN</name>
<dbReference type="SUPFAM" id="SSF53720">
    <property type="entry name" value="ALDH-like"/>
    <property type="match status" value="1"/>
</dbReference>
<evidence type="ECO:0000313" key="5">
    <source>
        <dbReference type="EMBL" id="MCW6034934.1"/>
    </source>
</evidence>
<feature type="domain" description="Aldehyde dehydrogenase" evidence="4">
    <location>
        <begin position="15"/>
        <end position="480"/>
    </location>
</feature>
<dbReference type="Proteomes" id="UP001526426">
    <property type="component" value="Unassembled WGS sequence"/>
</dbReference>
<dbReference type="Gene3D" id="3.40.605.10">
    <property type="entry name" value="Aldehyde Dehydrogenase, Chain A, domain 1"/>
    <property type="match status" value="1"/>
</dbReference>
<dbReference type="PANTHER" id="PTHR43866">
    <property type="entry name" value="MALONATE-SEMIALDEHYDE DEHYDROGENASE"/>
    <property type="match status" value="1"/>
</dbReference>